<feature type="signal peptide" evidence="1">
    <location>
        <begin position="1"/>
        <end position="21"/>
    </location>
</feature>
<comment type="caution">
    <text evidence="2">The sequence shown here is derived from an EMBL/GenBank/DDBJ whole genome shotgun (WGS) entry which is preliminary data.</text>
</comment>
<keyword evidence="1" id="KW-0732">Signal</keyword>
<dbReference type="Proteomes" id="UP001179280">
    <property type="component" value="Unassembled WGS sequence"/>
</dbReference>
<gene>
    <name evidence="2" type="ORF">JOC54_002113</name>
</gene>
<sequence>MKLAQITIIALVLFISGCSSNQNSFEEQRDEWPELAVVEAEIGSDWDNVSVENDQGNSRVLLYETDGDVMYKSVYVLSEQRLKIIHTHEGDEGLVFDNVIDE</sequence>
<protein>
    <submittedName>
        <fullName evidence="2">Uncharacterized protein</fullName>
    </submittedName>
</protein>
<dbReference type="RefSeq" id="WP_035441111.1">
    <property type="nucleotide sequence ID" value="NZ_JAFBCV010000005.1"/>
</dbReference>
<feature type="chain" id="PRO_5047132380" evidence="1">
    <location>
        <begin position="22"/>
        <end position="102"/>
    </location>
</feature>
<keyword evidence="3" id="KW-1185">Reference proteome</keyword>
<name>A0ABS2SWM1_9BACI</name>
<dbReference type="EMBL" id="JAFBCV010000005">
    <property type="protein sequence ID" value="MBM7838854.1"/>
    <property type="molecule type" value="Genomic_DNA"/>
</dbReference>
<evidence type="ECO:0000313" key="3">
    <source>
        <dbReference type="Proteomes" id="UP001179280"/>
    </source>
</evidence>
<dbReference type="PROSITE" id="PS51257">
    <property type="entry name" value="PROKAR_LIPOPROTEIN"/>
    <property type="match status" value="1"/>
</dbReference>
<organism evidence="2 3">
    <name type="scientific">Shouchella xiaoxiensis</name>
    <dbReference type="NCBI Taxonomy" id="766895"/>
    <lineage>
        <taxon>Bacteria</taxon>
        <taxon>Bacillati</taxon>
        <taxon>Bacillota</taxon>
        <taxon>Bacilli</taxon>
        <taxon>Bacillales</taxon>
        <taxon>Bacillaceae</taxon>
        <taxon>Shouchella</taxon>
    </lineage>
</organism>
<reference evidence="2" key="1">
    <citation type="submission" date="2021-01" db="EMBL/GenBank/DDBJ databases">
        <title>Genomic Encyclopedia of Type Strains, Phase IV (KMG-IV): sequencing the most valuable type-strain genomes for metagenomic binning, comparative biology and taxonomic classification.</title>
        <authorList>
            <person name="Goeker M."/>
        </authorList>
    </citation>
    <scope>NUCLEOTIDE SEQUENCE</scope>
    <source>
        <strain evidence="2">DSM 21943</strain>
    </source>
</reference>
<evidence type="ECO:0000313" key="2">
    <source>
        <dbReference type="EMBL" id="MBM7838854.1"/>
    </source>
</evidence>
<proteinExistence type="predicted"/>
<accession>A0ABS2SWM1</accession>
<evidence type="ECO:0000256" key="1">
    <source>
        <dbReference type="SAM" id="SignalP"/>
    </source>
</evidence>